<dbReference type="Pfam" id="PF24803">
    <property type="entry name" value="DUF7704"/>
    <property type="match status" value="1"/>
</dbReference>
<feature type="transmembrane region" description="Helical" evidence="1">
    <location>
        <begin position="121"/>
        <end position="142"/>
    </location>
</feature>
<feature type="transmembrane region" description="Helical" evidence="1">
    <location>
        <begin position="55"/>
        <end position="75"/>
    </location>
</feature>
<feature type="transmembrane region" description="Helical" evidence="1">
    <location>
        <begin position="12"/>
        <end position="35"/>
    </location>
</feature>
<evidence type="ECO:0000256" key="1">
    <source>
        <dbReference type="SAM" id="Phobius"/>
    </source>
</evidence>
<reference evidence="3" key="1">
    <citation type="journal article" date="2023" name="IMA Fungus">
        <title>Comparative genomic study of the Penicillium genus elucidates a diverse pangenome and 15 lateral gene transfer events.</title>
        <authorList>
            <person name="Petersen C."/>
            <person name="Sorensen T."/>
            <person name="Nielsen M.R."/>
            <person name="Sondergaard T.E."/>
            <person name="Sorensen J.L."/>
            <person name="Fitzpatrick D.A."/>
            <person name="Frisvad J.C."/>
            <person name="Nielsen K.L."/>
        </authorList>
    </citation>
    <scope>NUCLEOTIDE SEQUENCE</scope>
    <source>
        <strain evidence="3">IBT 12815</strain>
    </source>
</reference>
<keyword evidence="1" id="KW-1133">Transmembrane helix</keyword>
<protein>
    <recommendedName>
        <fullName evidence="2">DUF7704 domain-containing protein</fullName>
    </recommendedName>
</protein>
<sequence length="154" mass="17458">MASVLPTIPRYFFCFIEPTLLILAFATTSMFPSYYVSTQSKLAPLHRLLSTEQILSFQLSNLFFLIAVIELYIFFSTTDTKAVQALITALWWGDLGHLGVTTWCMGAAALRNPRSWSLVNWGNIAIPTLLFTMRSLYLVGFFDSEPYAKHGEWS</sequence>
<keyword evidence="1" id="KW-0472">Membrane</keyword>
<feature type="domain" description="DUF7704" evidence="2">
    <location>
        <begin position="2"/>
        <end position="143"/>
    </location>
</feature>
<keyword evidence="4" id="KW-1185">Reference proteome</keyword>
<organism evidence="3 4">
    <name type="scientific">Penicillium hordei</name>
    <dbReference type="NCBI Taxonomy" id="40994"/>
    <lineage>
        <taxon>Eukaryota</taxon>
        <taxon>Fungi</taxon>
        <taxon>Dikarya</taxon>
        <taxon>Ascomycota</taxon>
        <taxon>Pezizomycotina</taxon>
        <taxon>Eurotiomycetes</taxon>
        <taxon>Eurotiomycetidae</taxon>
        <taxon>Eurotiales</taxon>
        <taxon>Aspergillaceae</taxon>
        <taxon>Penicillium</taxon>
    </lineage>
</organism>
<evidence type="ECO:0000313" key="3">
    <source>
        <dbReference type="EMBL" id="KAJ5607472.1"/>
    </source>
</evidence>
<dbReference type="PANTHER" id="PTHR37019:SF2">
    <property type="entry name" value="EXPERA DOMAIN-CONTAINING PROTEIN"/>
    <property type="match status" value="1"/>
</dbReference>
<dbReference type="EMBL" id="JAQJAE010000002">
    <property type="protein sequence ID" value="KAJ5607472.1"/>
    <property type="molecule type" value="Genomic_DNA"/>
</dbReference>
<dbReference type="AlphaFoldDB" id="A0AAD6EAS7"/>
<dbReference type="InterPro" id="IPR056121">
    <property type="entry name" value="DUF7704"/>
</dbReference>
<dbReference type="PANTHER" id="PTHR37019">
    <property type="entry name" value="CHROMOSOME 1, WHOLE GENOME SHOTGUN SEQUENCE"/>
    <property type="match status" value="1"/>
</dbReference>
<dbReference type="GeneID" id="81585391"/>
<reference evidence="3" key="2">
    <citation type="submission" date="2023-01" db="EMBL/GenBank/DDBJ databases">
        <authorList>
            <person name="Petersen C."/>
        </authorList>
    </citation>
    <scope>NUCLEOTIDE SEQUENCE</scope>
    <source>
        <strain evidence="3">IBT 12815</strain>
    </source>
</reference>
<gene>
    <name evidence="3" type="ORF">N7537_004091</name>
</gene>
<proteinExistence type="predicted"/>
<evidence type="ECO:0000313" key="4">
    <source>
        <dbReference type="Proteomes" id="UP001213799"/>
    </source>
</evidence>
<dbReference type="RefSeq" id="XP_056754897.1">
    <property type="nucleotide sequence ID" value="XM_056895149.1"/>
</dbReference>
<accession>A0AAD6EAS7</accession>
<evidence type="ECO:0000259" key="2">
    <source>
        <dbReference type="Pfam" id="PF24803"/>
    </source>
</evidence>
<name>A0AAD6EAS7_9EURO</name>
<comment type="caution">
    <text evidence="3">The sequence shown here is derived from an EMBL/GenBank/DDBJ whole genome shotgun (WGS) entry which is preliminary data.</text>
</comment>
<dbReference type="Proteomes" id="UP001213799">
    <property type="component" value="Unassembled WGS sequence"/>
</dbReference>
<keyword evidence="1" id="KW-0812">Transmembrane</keyword>